<evidence type="ECO:0000256" key="1">
    <source>
        <dbReference type="ARBA" id="ARBA00001917"/>
    </source>
</evidence>
<keyword evidence="6" id="KW-1185">Reference proteome</keyword>
<dbReference type="GO" id="GO:0005829">
    <property type="term" value="C:cytosol"/>
    <property type="evidence" value="ECO:0007669"/>
    <property type="project" value="UniProtKB-ARBA"/>
</dbReference>
<sequence length="380" mass="40893">MTLGALPKIFTAATLGGKKSPIQLKHRVVLAPMTRLRTGDDGVPGAVVVEFYTQRATDGGLLVTEGTNISATARGYYGAPGIFNSAQVEGWKKVTESVHAKGGKIFVQLWHTGRVSHQLNQPNGELPVCSSAIGMEGVHSLAPTREGRLPHPVPRALETNEIAGIVADYKSAALKALDAGFDGVELHCANGYLIEQFLCDSINKRTDKYGGSIENRARILFEALEAVLSGVDSSKVGIRLSPYGTAFGCTDSASGELFGYIIEKLNDYDLAYLHLVEPRGIQAPAPDAPEGGVLPIFRKVYNGFIITCSGYDREEAIQVVENKSADSVAFARNFISNPDLVERLKTGAELNATNQQSVYLPLGVPFETGYTDYPFLGQKE</sequence>
<evidence type="ECO:0000313" key="5">
    <source>
        <dbReference type="EMBL" id="KAF4045628.1"/>
    </source>
</evidence>
<organism evidence="5 6">
    <name type="scientific">Phytophthora infestans</name>
    <name type="common">Potato late blight agent</name>
    <name type="synonym">Botrytis infestans</name>
    <dbReference type="NCBI Taxonomy" id="4787"/>
    <lineage>
        <taxon>Eukaryota</taxon>
        <taxon>Sar</taxon>
        <taxon>Stramenopiles</taxon>
        <taxon>Oomycota</taxon>
        <taxon>Peronosporomycetes</taxon>
        <taxon>Peronosporales</taxon>
        <taxon>Peronosporaceae</taxon>
        <taxon>Phytophthora</taxon>
    </lineage>
</organism>
<dbReference type="Pfam" id="PF00724">
    <property type="entry name" value="Oxidored_FMN"/>
    <property type="match status" value="1"/>
</dbReference>
<comment type="cofactor">
    <cofactor evidence="1">
        <name>FMN</name>
        <dbReference type="ChEBI" id="CHEBI:58210"/>
    </cofactor>
</comment>
<reference evidence="5" key="1">
    <citation type="submission" date="2020-04" db="EMBL/GenBank/DDBJ databases">
        <title>Hybrid Assembly of Korean Phytophthora infestans isolates.</title>
        <authorList>
            <person name="Prokchorchik M."/>
            <person name="Lee Y."/>
            <person name="Seo J."/>
            <person name="Cho J.-H."/>
            <person name="Park Y.-E."/>
            <person name="Jang D.-C."/>
            <person name="Im J.-S."/>
            <person name="Choi J.-G."/>
            <person name="Park H.-J."/>
            <person name="Lee G.-B."/>
            <person name="Lee Y.-G."/>
            <person name="Hong S.-Y."/>
            <person name="Cho K."/>
            <person name="Sohn K.H."/>
        </authorList>
    </citation>
    <scope>NUCLEOTIDE SEQUENCE</scope>
    <source>
        <strain evidence="5">KR_1_A1</strain>
    </source>
</reference>
<name>A0A833T3B0_PHYIN</name>
<protein>
    <submittedName>
        <fullName evidence="5">NADH:flavin oxidoreductase / NADH oxidase family</fullName>
    </submittedName>
</protein>
<evidence type="ECO:0000259" key="4">
    <source>
        <dbReference type="Pfam" id="PF00724"/>
    </source>
</evidence>
<dbReference type="InterPro" id="IPR045247">
    <property type="entry name" value="Oye-like"/>
</dbReference>
<dbReference type="GO" id="GO:0016628">
    <property type="term" value="F:oxidoreductase activity, acting on the CH-CH group of donors, NAD or NADP as acceptor"/>
    <property type="evidence" value="ECO:0007669"/>
    <property type="project" value="UniProtKB-ARBA"/>
</dbReference>
<comment type="caution">
    <text evidence="5">The sequence shown here is derived from an EMBL/GenBank/DDBJ whole genome shotgun (WGS) entry which is preliminary data.</text>
</comment>
<dbReference type="InterPro" id="IPR001155">
    <property type="entry name" value="OxRdtase_FMN_N"/>
</dbReference>
<dbReference type="FunFam" id="3.20.20.70:FF:000059">
    <property type="entry name" value="N-ethylmaleimide reductase, FMN-linked"/>
    <property type="match status" value="1"/>
</dbReference>
<dbReference type="Proteomes" id="UP000602510">
    <property type="component" value="Unassembled WGS sequence"/>
</dbReference>
<evidence type="ECO:0000313" key="6">
    <source>
        <dbReference type="Proteomes" id="UP000602510"/>
    </source>
</evidence>
<dbReference type="SUPFAM" id="SSF51395">
    <property type="entry name" value="FMN-linked oxidoreductases"/>
    <property type="match status" value="1"/>
</dbReference>
<accession>A0A833T3B0</accession>
<feature type="domain" description="NADH:flavin oxidoreductase/NADH oxidase N-terminal" evidence="4">
    <location>
        <begin position="21"/>
        <end position="351"/>
    </location>
</feature>
<evidence type="ECO:0000256" key="3">
    <source>
        <dbReference type="ARBA" id="ARBA00023002"/>
    </source>
</evidence>
<gene>
    <name evidence="5" type="ORF">GN244_ATG02079</name>
</gene>
<proteinExistence type="inferred from homology"/>
<dbReference type="AlphaFoldDB" id="A0A833T3B0"/>
<dbReference type="PANTHER" id="PTHR22893">
    <property type="entry name" value="NADH OXIDOREDUCTASE-RELATED"/>
    <property type="match status" value="1"/>
</dbReference>
<evidence type="ECO:0000256" key="2">
    <source>
        <dbReference type="ARBA" id="ARBA00005979"/>
    </source>
</evidence>
<dbReference type="CDD" id="cd02933">
    <property type="entry name" value="OYE_like_FMN"/>
    <property type="match status" value="1"/>
</dbReference>
<dbReference type="Gene3D" id="3.20.20.70">
    <property type="entry name" value="Aldolase class I"/>
    <property type="match status" value="1"/>
</dbReference>
<dbReference type="PANTHER" id="PTHR22893:SF91">
    <property type="entry name" value="NADPH DEHYDROGENASE 2-RELATED"/>
    <property type="match status" value="1"/>
</dbReference>
<dbReference type="EMBL" id="WSZM01000043">
    <property type="protein sequence ID" value="KAF4045628.1"/>
    <property type="molecule type" value="Genomic_DNA"/>
</dbReference>
<dbReference type="GO" id="GO:0010181">
    <property type="term" value="F:FMN binding"/>
    <property type="evidence" value="ECO:0007669"/>
    <property type="project" value="InterPro"/>
</dbReference>
<comment type="similarity">
    <text evidence="2">Belongs to the NADH:flavin oxidoreductase/NADH oxidase family.</text>
</comment>
<dbReference type="InterPro" id="IPR013785">
    <property type="entry name" value="Aldolase_TIM"/>
</dbReference>
<keyword evidence="3" id="KW-0560">Oxidoreductase</keyword>